<evidence type="ECO:0000256" key="1">
    <source>
        <dbReference type="SAM" id="SignalP"/>
    </source>
</evidence>
<proteinExistence type="predicted"/>
<sequence length="115" mass="12656">MQLSNVSKILLIASAYLIPSIATRPAPLDALVKKEDCCDPNFFFPCLAIENFSCSPDDINLCSFQAEQDCRTQAGIETVVDIQNESPMILVVLALNETIRISIGKTQGIAFLYQE</sequence>
<organism evidence="2 3">
    <name type="scientific">Dendrothele bispora (strain CBS 962.96)</name>
    <dbReference type="NCBI Taxonomy" id="1314807"/>
    <lineage>
        <taxon>Eukaryota</taxon>
        <taxon>Fungi</taxon>
        <taxon>Dikarya</taxon>
        <taxon>Basidiomycota</taxon>
        <taxon>Agaricomycotina</taxon>
        <taxon>Agaricomycetes</taxon>
        <taxon>Agaricomycetidae</taxon>
        <taxon>Agaricales</taxon>
        <taxon>Agaricales incertae sedis</taxon>
        <taxon>Dendrothele</taxon>
    </lineage>
</organism>
<evidence type="ECO:0000313" key="2">
    <source>
        <dbReference type="EMBL" id="THU96643.1"/>
    </source>
</evidence>
<protein>
    <recommendedName>
        <fullName evidence="4">Extracellular membrane protein CFEM domain-containing protein</fullName>
    </recommendedName>
</protein>
<feature type="signal peptide" evidence="1">
    <location>
        <begin position="1"/>
        <end position="22"/>
    </location>
</feature>
<accession>A0A4S8M4K3</accession>
<evidence type="ECO:0008006" key="4">
    <source>
        <dbReference type="Google" id="ProtNLM"/>
    </source>
</evidence>
<dbReference type="OrthoDB" id="2822637at2759"/>
<keyword evidence="1" id="KW-0732">Signal</keyword>
<dbReference type="AlphaFoldDB" id="A0A4S8M4K3"/>
<keyword evidence="3" id="KW-1185">Reference proteome</keyword>
<dbReference type="Proteomes" id="UP000297245">
    <property type="component" value="Unassembled WGS sequence"/>
</dbReference>
<evidence type="ECO:0000313" key="3">
    <source>
        <dbReference type="Proteomes" id="UP000297245"/>
    </source>
</evidence>
<reference evidence="2 3" key="1">
    <citation type="journal article" date="2019" name="Nat. Ecol. Evol.">
        <title>Megaphylogeny resolves global patterns of mushroom evolution.</title>
        <authorList>
            <person name="Varga T."/>
            <person name="Krizsan K."/>
            <person name="Foldi C."/>
            <person name="Dima B."/>
            <person name="Sanchez-Garcia M."/>
            <person name="Sanchez-Ramirez S."/>
            <person name="Szollosi G.J."/>
            <person name="Szarkandi J.G."/>
            <person name="Papp V."/>
            <person name="Albert L."/>
            <person name="Andreopoulos W."/>
            <person name="Angelini C."/>
            <person name="Antonin V."/>
            <person name="Barry K.W."/>
            <person name="Bougher N.L."/>
            <person name="Buchanan P."/>
            <person name="Buyck B."/>
            <person name="Bense V."/>
            <person name="Catcheside P."/>
            <person name="Chovatia M."/>
            <person name="Cooper J."/>
            <person name="Damon W."/>
            <person name="Desjardin D."/>
            <person name="Finy P."/>
            <person name="Geml J."/>
            <person name="Haridas S."/>
            <person name="Hughes K."/>
            <person name="Justo A."/>
            <person name="Karasinski D."/>
            <person name="Kautmanova I."/>
            <person name="Kiss B."/>
            <person name="Kocsube S."/>
            <person name="Kotiranta H."/>
            <person name="LaButti K.M."/>
            <person name="Lechner B.E."/>
            <person name="Liimatainen K."/>
            <person name="Lipzen A."/>
            <person name="Lukacs Z."/>
            <person name="Mihaltcheva S."/>
            <person name="Morgado L.N."/>
            <person name="Niskanen T."/>
            <person name="Noordeloos M.E."/>
            <person name="Ohm R.A."/>
            <person name="Ortiz-Santana B."/>
            <person name="Ovrebo C."/>
            <person name="Racz N."/>
            <person name="Riley R."/>
            <person name="Savchenko A."/>
            <person name="Shiryaev A."/>
            <person name="Soop K."/>
            <person name="Spirin V."/>
            <person name="Szebenyi C."/>
            <person name="Tomsovsky M."/>
            <person name="Tulloss R.E."/>
            <person name="Uehling J."/>
            <person name="Grigoriev I.V."/>
            <person name="Vagvolgyi C."/>
            <person name="Papp T."/>
            <person name="Martin F.M."/>
            <person name="Miettinen O."/>
            <person name="Hibbett D.S."/>
            <person name="Nagy L.G."/>
        </authorList>
    </citation>
    <scope>NUCLEOTIDE SEQUENCE [LARGE SCALE GENOMIC DNA]</scope>
    <source>
        <strain evidence="2 3">CBS 962.96</strain>
    </source>
</reference>
<feature type="chain" id="PRO_5020480103" description="Extracellular membrane protein CFEM domain-containing protein" evidence="1">
    <location>
        <begin position="23"/>
        <end position="115"/>
    </location>
</feature>
<gene>
    <name evidence="2" type="ORF">K435DRAFT_797179</name>
</gene>
<name>A0A4S8M4K3_DENBC</name>
<dbReference type="EMBL" id="ML179172">
    <property type="protein sequence ID" value="THU96643.1"/>
    <property type="molecule type" value="Genomic_DNA"/>
</dbReference>